<evidence type="ECO:0000256" key="1">
    <source>
        <dbReference type="SAM" id="MobiDB-lite"/>
    </source>
</evidence>
<dbReference type="AlphaFoldDB" id="A0A561ULC7"/>
<feature type="region of interest" description="Disordered" evidence="1">
    <location>
        <begin position="1"/>
        <end position="46"/>
    </location>
</feature>
<sequence>MDQARPGDRLAPVDETELGIDAVNTPSRPIAPTELTEPTAPEQTEA</sequence>
<feature type="compositionally biased region" description="Basic and acidic residues" evidence="1">
    <location>
        <begin position="1"/>
        <end position="12"/>
    </location>
</feature>
<keyword evidence="3" id="KW-1185">Reference proteome</keyword>
<proteinExistence type="predicted"/>
<gene>
    <name evidence="2" type="ORF">FHX73_114016</name>
</gene>
<name>A0A561ULC7_9ACTN</name>
<comment type="caution">
    <text evidence="2">The sequence shown here is derived from an EMBL/GenBank/DDBJ whole genome shotgun (WGS) entry which is preliminary data.</text>
</comment>
<reference evidence="2 3" key="1">
    <citation type="submission" date="2019-06" db="EMBL/GenBank/DDBJ databases">
        <title>Sequencing the genomes of 1000 actinobacteria strains.</title>
        <authorList>
            <person name="Klenk H.-P."/>
        </authorList>
    </citation>
    <scope>NUCLEOTIDE SEQUENCE [LARGE SCALE GENOMIC DNA]</scope>
    <source>
        <strain evidence="2 3">DSM 44826</strain>
    </source>
</reference>
<dbReference type="EMBL" id="VIWT01000001">
    <property type="protein sequence ID" value="TWG00147.1"/>
    <property type="molecule type" value="Genomic_DNA"/>
</dbReference>
<dbReference type="RefSeq" id="WP_170304972.1">
    <property type="nucleotide sequence ID" value="NZ_BAAAMZ010000016.1"/>
</dbReference>
<protein>
    <submittedName>
        <fullName evidence="2">Uncharacterized protein</fullName>
    </submittedName>
</protein>
<accession>A0A561ULC7</accession>
<dbReference type="Proteomes" id="UP000317940">
    <property type="component" value="Unassembled WGS sequence"/>
</dbReference>
<organism evidence="2 3">
    <name type="scientific">Kitasatospora viridis</name>
    <dbReference type="NCBI Taxonomy" id="281105"/>
    <lineage>
        <taxon>Bacteria</taxon>
        <taxon>Bacillati</taxon>
        <taxon>Actinomycetota</taxon>
        <taxon>Actinomycetes</taxon>
        <taxon>Kitasatosporales</taxon>
        <taxon>Streptomycetaceae</taxon>
        <taxon>Kitasatospora</taxon>
    </lineage>
</organism>
<evidence type="ECO:0000313" key="2">
    <source>
        <dbReference type="EMBL" id="TWG00147.1"/>
    </source>
</evidence>
<evidence type="ECO:0000313" key="3">
    <source>
        <dbReference type="Proteomes" id="UP000317940"/>
    </source>
</evidence>